<dbReference type="EMBL" id="HBFC01001578">
    <property type="protein sequence ID" value="CAD8698143.1"/>
    <property type="molecule type" value="Transcribed_RNA"/>
</dbReference>
<protein>
    <recommendedName>
        <fullName evidence="11">Dynein regulatory complex protein 12</fullName>
    </recommendedName>
</protein>
<evidence type="ECO:0000256" key="2">
    <source>
        <dbReference type="ARBA" id="ARBA00004611"/>
    </source>
</evidence>
<evidence type="ECO:0000256" key="11">
    <source>
        <dbReference type="ARBA" id="ARBA00044800"/>
    </source>
</evidence>
<evidence type="ECO:0000256" key="4">
    <source>
        <dbReference type="ARBA" id="ARBA00022490"/>
    </source>
</evidence>
<evidence type="ECO:0000256" key="5">
    <source>
        <dbReference type="ARBA" id="ARBA00022846"/>
    </source>
</evidence>
<evidence type="ECO:0000256" key="1">
    <source>
        <dbReference type="ARBA" id="ARBA00003029"/>
    </source>
</evidence>
<comment type="subcellular location">
    <subcellularLocation>
        <location evidence="2">Cytoplasm</location>
        <location evidence="2">Cytoskeleton</location>
        <location evidence="2">Flagellum axoneme</location>
    </subcellularLocation>
</comment>
<accession>A0A7S0X2J3</accession>
<evidence type="ECO:0000313" key="12">
    <source>
        <dbReference type="EMBL" id="CAD8698143.1"/>
    </source>
</evidence>
<keyword evidence="6" id="KW-0175">Coiled coil</keyword>
<proteinExistence type="inferred from homology"/>
<reference evidence="12" key="1">
    <citation type="submission" date="2021-01" db="EMBL/GenBank/DDBJ databases">
        <authorList>
            <person name="Corre E."/>
            <person name="Pelletier E."/>
            <person name="Niang G."/>
            <person name="Scheremetjew M."/>
            <person name="Finn R."/>
            <person name="Kale V."/>
            <person name="Holt S."/>
            <person name="Cochrane G."/>
            <person name="Meng A."/>
            <person name="Brown T."/>
            <person name="Cohen L."/>
        </authorList>
    </citation>
    <scope>NUCLEOTIDE SEQUENCE</scope>
    <source>
        <strain evidence="12">SL-175</strain>
    </source>
</reference>
<keyword evidence="8" id="KW-0206">Cytoskeleton</keyword>
<keyword evidence="4" id="KW-0963">Cytoplasm</keyword>
<evidence type="ECO:0000256" key="3">
    <source>
        <dbReference type="ARBA" id="ARBA00011248"/>
    </source>
</evidence>
<evidence type="ECO:0000256" key="9">
    <source>
        <dbReference type="ARBA" id="ARBA00023273"/>
    </source>
</evidence>
<comment type="function">
    <text evidence="1">Component of the nexin-dynein regulatory complex (N-DRC), a key regulator of ciliary/flagellar motility which maintains the alignment and integrity of the distal axoneme and regulates microtubule sliding in motile axonemes.</text>
</comment>
<dbReference type="InterPro" id="IPR033585">
    <property type="entry name" value="DRC12-like"/>
</dbReference>
<evidence type="ECO:0000256" key="6">
    <source>
        <dbReference type="ARBA" id="ARBA00023054"/>
    </source>
</evidence>
<evidence type="ECO:0000256" key="7">
    <source>
        <dbReference type="ARBA" id="ARBA00023069"/>
    </source>
</evidence>
<dbReference type="PANTHER" id="PTHR28656">
    <property type="entry name" value="COILED-COIL DOMAIN-CONTAINING PROTEIN 153"/>
    <property type="match status" value="1"/>
</dbReference>
<dbReference type="AlphaFoldDB" id="A0A7S0X2J3"/>
<evidence type="ECO:0000256" key="8">
    <source>
        <dbReference type="ARBA" id="ARBA00023212"/>
    </source>
</evidence>
<name>A0A7S0X2J3_9CHLO</name>
<keyword evidence="9" id="KW-0966">Cell projection</keyword>
<comment type="subunit">
    <text evidence="3">Component of the nexin-dynein regulatory complex (N-DRC).</text>
</comment>
<dbReference type="PANTHER" id="PTHR28656:SF1">
    <property type="entry name" value="COILED-COIL DOMAIN-CONTAINING PROTEIN 153"/>
    <property type="match status" value="1"/>
</dbReference>
<keyword evidence="5" id="KW-0282">Flagellum</keyword>
<comment type="similarity">
    <text evidence="10">Belongs to the DRC12 family.</text>
</comment>
<gene>
    <name evidence="12" type="ORF">MANT1106_LOCUS824</name>
</gene>
<evidence type="ECO:0000256" key="10">
    <source>
        <dbReference type="ARBA" id="ARBA00044754"/>
    </source>
</evidence>
<sequence>MALKKKGGKKKETDPAELANVEKLRFAEVEVAALQQRLDVKEHETATARSAERDWRGQVQTYGGQLAAQREDALDITADMSRQFQTMQHRLQIQIDTLEKDVHDLSAVGREKDQVIQRITREFEAAAAAKDLEVSGLRQSLEDMAQQFSDMLKETLDKMTERMSETA</sequence>
<organism evidence="12">
    <name type="scientific">Mantoniella antarctica</name>
    <dbReference type="NCBI Taxonomy" id="81844"/>
    <lineage>
        <taxon>Eukaryota</taxon>
        <taxon>Viridiplantae</taxon>
        <taxon>Chlorophyta</taxon>
        <taxon>Mamiellophyceae</taxon>
        <taxon>Mamiellales</taxon>
        <taxon>Mamiellaceae</taxon>
        <taxon>Mantoniella</taxon>
    </lineage>
</organism>
<keyword evidence="7" id="KW-0969">Cilium</keyword>